<evidence type="ECO:0000313" key="4">
    <source>
        <dbReference type="Proteomes" id="UP000516428"/>
    </source>
</evidence>
<dbReference type="KEGG" id="sxn:IAG42_05030"/>
<organism evidence="3 4">
    <name type="scientific">Streptomyces xanthii</name>
    <dbReference type="NCBI Taxonomy" id="2768069"/>
    <lineage>
        <taxon>Bacteria</taxon>
        <taxon>Bacillati</taxon>
        <taxon>Actinomycetota</taxon>
        <taxon>Actinomycetes</taxon>
        <taxon>Kitasatosporales</taxon>
        <taxon>Streptomycetaceae</taxon>
        <taxon>Streptomyces</taxon>
    </lineage>
</organism>
<protein>
    <submittedName>
        <fullName evidence="3">DUF4333 domain-containing protein</fullName>
    </submittedName>
</protein>
<dbReference type="AlphaFoldDB" id="A0A7H1B2U4"/>
<evidence type="ECO:0000256" key="1">
    <source>
        <dbReference type="SAM" id="SignalP"/>
    </source>
</evidence>
<dbReference type="Pfam" id="PF14230">
    <property type="entry name" value="DUF4333"/>
    <property type="match status" value="1"/>
</dbReference>
<keyword evidence="1" id="KW-0732">Signal</keyword>
<dbReference type="EMBL" id="CP061281">
    <property type="protein sequence ID" value="QNS03049.1"/>
    <property type="molecule type" value="Genomic_DNA"/>
</dbReference>
<feature type="chain" id="PRO_5028972197" evidence="1">
    <location>
        <begin position="30"/>
        <end position="118"/>
    </location>
</feature>
<gene>
    <name evidence="3" type="ORF">IAG42_05030</name>
</gene>
<dbReference type="InterPro" id="IPR025637">
    <property type="entry name" value="DUF4333"/>
</dbReference>
<dbReference type="PROSITE" id="PS51257">
    <property type="entry name" value="PROKAR_LIPOPROTEIN"/>
    <property type="match status" value="1"/>
</dbReference>
<evidence type="ECO:0000313" key="3">
    <source>
        <dbReference type="EMBL" id="QNS03049.1"/>
    </source>
</evidence>
<name>A0A7H1B2U4_9ACTN</name>
<accession>A0A7H1B2U4</accession>
<feature type="domain" description="DUF4333" evidence="2">
    <location>
        <begin position="21"/>
        <end position="99"/>
    </location>
</feature>
<feature type="signal peptide" evidence="1">
    <location>
        <begin position="1"/>
        <end position="29"/>
    </location>
</feature>
<reference evidence="3 4" key="1">
    <citation type="submission" date="2020-09" db="EMBL/GenBank/DDBJ databases">
        <title>A novel species.</title>
        <authorList>
            <person name="Gao J."/>
        </authorList>
    </citation>
    <scope>NUCLEOTIDE SEQUENCE [LARGE SCALE GENOMIC DNA]</scope>
    <source>
        <strain evidence="3 4">CRXT-Y-14</strain>
    </source>
</reference>
<proteinExistence type="predicted"/>
<keyword evidence="4" id="KW-1185">Reference proteome</keyword>
<dbReference type="RefSeq" id="WP_188335804.1">
    <property type="nucleotide sequence ID" value="NZ_CP061281.1"/>
</dbReference>
<sequence length="118" mass="11825">MIKPRLSAGVPALVAVAACALLAGCSVEAHVGTSTPKMSKEKVADKIATTLAAQTGQPKPDVTCPEDLEGKVGATGRCTLTASDGSSLGVSVKVTSVEGKQMKFDIEADKTASPAPGN</sequence>
<evidence type="ECO:0000259" key="2">
    <source>
        <dbReference type="Pfam" id="PF14230"/>
    </source>
</evidence>
<dbReference type="Proteomes" id="UP000516428">
    <property type="component" value="Chromosome"/>
</dbReference>